<name>A0A1M4V6V8_9FIRM</name>
<keyword evidence="1" id="KW-0812">Transmembrane</keyword>
<protein>
    <submittedName>
        <fullName evidence="2">Uncharacterized protein</fullName>
    </submittedName>
</protein>
<sequence length="122" mass="13500">MASRLSAKDGGFSIGQEVEMETSTILTILSIIGGLIVAIKGAFALFQFIVQNIITPLTLNISALQDTTRELKSLLERVRGDMQSLDKRLTIVEQSVKSAHKRLDHIFSICDQTHTTPRSDEE</sequence>
<proteinExistence type="predicted"/>
<dbReference type="EMBL" id="FQUG01000003">
    <property type="protein sequence ID" value="SHE64652.1"/>
    <property type="molecule type" value="Genomic_DNA"/>
</dbReference>
<evidence type="ECO:0000313" key="3">
    <source>
        <dbReference type="Proteomes" id="UP000184404"/>
    </source>
</evidence>
<evidence type="ECO:0000256" key="1">
    <source>
        <dbReference type="SAM" id="Phobius"/>
    </source>
</evidence>
<dbReference type="Proteomes" id="UP000184404">
    <property type="component" value="Unassembled WGS sequence"/>
</dbReference>
<dbReference type="STRING" id="1123243.SAMN02745190_00901"/>
<dbReference type="AlphaFoldDB" id="A0A1M4V6V8"/>
<dbReference type="OrthoDB" id="2187587at2"/>
<gene>
    <name evidence="2" type="ORF">SAMN02745190_00901</name>
</gene>
<accession>A0A1M4V6V8</accession>
<keyword evidence="1" id="KW-1133">Transmembrane helix</keyword>
<dbReference type="RefSeq" id="WP_072934980.1">
    <property type="nucleotide sequence ID" value="NZ_FQUG01000003.1"/>
</dbReference>
<evidence type="ECO:0000313" key="2">
    <source>
        <dbReference type="EMBL" id="SHE64652.1"/>
    </source>
</evidence>
<organism evidence="2 3">
    <name type="scientific">Schwartzia succinivorans DSM 10502</name>
    <dbReference type="NCBI Taxonomy" id="1123243"/>
    <lineage>
        <taxon>Bacteria</taxon>
        <taxon>Bacillati</taxon>
        <taxon>Bacillota</taxon>
        <taxon>Negativicutes</taxon>
        <taxon>Selenomonadales</taxon>
        <taxon>Selenomonadaceae</taxon>
        <taxon>Schwartzia</taxon>
    </lineage>
</organism>
<keyword evidence="1" id="KW-0472">Membrane</keyword>
<keyword evidence="3" id="KW-1185">Reference proteome</keyword>
<feature type="transmembrane region" description="Helical" evidence="1">
    <location>
        <begin position="25"/>
        <end position="50"/>
    </location>
</feature>
<reference evidence="2 3" key="1">
    <citation type="submission" date="2016-11" db="EMBL/GenBank/DDBJ databases">
        <authorList>
            <person name="Jaros S."/>
            <person name="Januszkiewicz K."/>
            <person name="Wedrychowicz H."/>
        </authorList>
    </citation>
    <scope>NUCLEOTIDE SEQUENCE [LARGE SCALE GENOMIC DNA]</scope>
    <source>
        <strain evidence="2 3">DSM 10502</strain>
    </source>
</reference>